<evidence type="ECO:0000313" key="9">
    <source>
        <dbReference type="Proteomes" id="UP000009168"/>
    </source>
</evidence>
<evidence type="ECO:0000313" key="8">
    <source>
        <dbReference type="EMBL" id="EAR98000.2"/>
    </source>
</evidence>
<dbReference type="eggNOG" id="KOG1661">
    <property type="taxonomic scope" value="Eukaryota"/>
</dbReference>
<dbReference type="SUPFAM" id="SSF53335">
    <property type="entry name" value="S-adenosyl-L-methionine-dependent methyltransferases"/>
    <property type="match status" value="1"/>
</dbReference>
<keyword evidence="6 7" id="KW-0949">S-adenosyl-L-methionine</keyword>
<dbReference type="GO" id="GO:0032259">
    <property type="term" value="P:methylation"/>
    <property type="evidence" value="ECO:0007669"/>
    <property type="project" value="UniProtKB-KW"/>
</dbReference>
<proteinExistence type="inferred from homology"/>
<dbReference type="PANTHER" id="PTHR11579">
    <property type="entry name" value="PROTEIN-L-ISOASPARTATE O-METHYLTRANSFERASE"/>
    <property type="match status" value="1"/>
</dbReference>
<evidence type="ECO:0000256" key="2">
    <source>
        <dbReference type="ARBA" id="ARBA00005369"/>
    </source>
</evidence>
<dbReference type="InParanoid" id="I7M1Y0"/>
<protein>
    <recommendedName>
        <fullName evidence="7">Protein-L-isoaspartate O-methyltransferase</fullName>
        <ecNumber evidence="7">2.1.1.77</ecNumber>
    </recommendedName>
</protein>
<gene>
    <name evidence="8" type="ORF">TTHERM_00283890</name>
</gene>
<comment type="catalytic activity">
    <reaction evidence="7">
        <text>[protein]-L-isoaspartate + S-adenosyl-L-methionine = [protein]-L-isoaspartate alpha-methyl ester + S-adenosyl-L-homocysteine</text>
        <dbReference type="Rhea" id="RHEA:12705"/>
        <dbReference type="Rhea" id="RHEA-COMP:12143"/>
        <dbReference type="Rhea" id="RHEA-COMP:12144"/>
        <dbReference type="ChEBI" id="CHEBI:57856"/>
        <dbReference type="ChEBI" id="CHEBI:59789"/>
        <dbReference type="ChEBI" id="CHEBI:90596"/>
        <dbReference type="ChEBI" id="CHEBI:90598"/>
        <dbReference type="EC" id="2.1.1.77"/>
    </reaction>
</comment>
<evidence type="ECO:0000256" key="7">
    <source>
        <dbReference type="RuleBase" id="RU003802"/>
    </source>
</evidence>
<evidence type="ECO:0000256" key="4">
    <source>
        <dbReference type="ARBA" id="ARBA00022603"/>
    </source>
</evidence>
<dbReference type="GeneID" id="7829793"/>
<comment type="subcellular location">
    <subcellularLocation>
        <location evidence="1">Cytoplasm</location>
    </subcellularLocation>
</comment>
<dbReference type="EMBL" id="GG662656">
    <property type="protein sequence ID" value="EAR98000.2"/>
    <property type="molecule type" value="Genomic_DNA"/>
</dbReference>
<evidence type="ECO:0000256" key="3">
    <source>
        <dbReference type="ARBA" id="ARBA00022490"/>
    </source>
</evidence>
<keyword evidence="5 7" id="KW-0808">Transferase</keyword>
<dbReference type="FunCoup" id="I7M1Y0">
    <property type="interactions" value="106"/>
</dbReference>
<dbReference type="Proteomes" id="UP000009168">
    <property type="component" value="Unassembled WGS sequence"/>
</dbReference>
<dbReference type="Gene3D" id="3.40.50.150">
    <property type="entry name" value="Vaccinia Virus protein VP39"/>
    <property type="match status" value="1"/>
</dbReference>
<dbReference type="EC" id="2.1.1.77" evidence="7"/>
<dbReference type="GO" id="GO:0004719">
    <property type="term" value="F:protein-L-isoaspartate (D-aspartate) O-methyltransferase activity"/>
    <property type="evidence" value="ECO:0007669"/>
    <property type="project" value="UniProtKB-UniRule"/>
</dbReference>
<organism evidence="8 9">
    <name type="scientific">Tetrahymena thermophila (strain SB210)</name>
    <dbReference type="NCBI Taxonomy" id="312017"/>
    <lineage>
        <taxon>Eukaryota</taxon>
        <taxon>Sar</taxon>
        <taxon>Alveolata</taxon>
        <taxon>Ciliophora</taxon>
        <taxon>Intramacronucleata</taxon>
        <taxon>Oligohymenophorea</taxon>
        <taxon>Hymenostomatida</taxon>
        <taxon>Tetrahymenina</taxon>
        <taxon>Tetrahymenidae</taxon>
        <taxon>Tetrahymena</taxon>
    </lineage>
</organism>
<dbReference type="Pfam" id="PF01135">
    <property type="entry name" value="PCMT"/>
    <property type="match status" value="1"/>
</dbReference>
<dbReference type="PANTHER" id="PTHR11579:SF0">
    <property type="entry name" value="PROTEIN-L-ISOASPARTATE(D-ASPARTATE) O-METHYLTRANSFERASE"/>
    <property type="match status" value="1"/>
</dbReference>
<dbReference type="OrthoDB" id="73890at2759"/>
<dbReference type="GO" id="GO:0005737">
    <property type="term" value="C:cytoplasm"/>
    <property type="evidence" value="ECO:0007669"/>
    <property type="project" value="UniProtKB-SubCell"/>
</dbReference>
<accession>I7M1Y0</accession>
<sequence length="262" mass="29538">MKLITLSQKIKRSNTLQNQLVFLLQKNFIMSNKRHNKSQKELVEELIQRGTIKTQEVELAMLSVDRSDFINKDPYLDIPQQIGYNVTISAPHMHAFSLSYLQRHLISGKPVRVLDIGCGTGYLCPAFLKMIPVQFQQQSTIVGIDHVKDLVQLSDRNIRKSFSQELDKKQIILVTGDGREGYQQLAPYDAIHVGAAAEKIPEALLQQLNFGGRMLIPVGKHGGEQEFLAIDKDLQGKITQTRLFGVSYVPLTSIQKQLGTQK</sequence>
<keyword evidence="9" id="KW-1185">Reference proteome</keyword>
<dbReference type="CDD" id="cd02440">
    <property type="entry name" value="AdoMet_MTases"/>
    <property type="match status" value="1"/>
</dbReference>
<dbReference type="RefSeq" id="XP_001018245.2">
    <property type="nucleotide sequence ID" value="XM_001018245.2"/>
</dbReference>
<dbReference type="KEGG" id="tet:TTHERM_00283890"/>
<dbReference type="PROSITE" id="PS01279">
    <property type="entry name" value="PCMT"/>
    <property type="match status" value="1"/>
</dbReference>
<keyword evidence="3" id="KW-0963">Cytoplasm</keyword>
<dbReference type="NCBIfam" id="TIGR00080">
    <property type="entry name" value="pimt"/>
    <property type="match status" value="1"/>
</dbReference>
<dbReference type="STRING" id="312017.I7M1Y0"/>
<evidence type="ECO:0000256" key="5">
    <source>
        <dbReference type="ARBA" id="ARBA00022679"/>
    </source>
</evidence>
<reference evidence="9" key="1">
    <citation type="journal article" date="2006" name="PLoS Biol.">
        <title>Macronuclear genome sequence of the ciliate Tetrahymena thermophila, a model eukaryote.</title>
        <authorList>
            <person name="Eisen J.A."/>
            <person name="Coyne R.S."/>
            <person name="Wu M."/>
            <person name="Wu D."/>
            <person name="Thiagarajan M."/>
            <person name="Wortman J.R."/>
            <person name="Badger J.H."/>
            <person name="Ren Q."/>
            <person name="Amedeo P."/>
            <person name="Jones K.M."/>
            <person name="Tallon L.J."/>
            <person name="Delcher A.L."/>
            <person name="Salzberg S.L."/>
            <person name="Silva J.C."/>
            <person name="Haas B.J."/>
            <person name="Majoros W.H."/>
            <person name="Farzad M."/>
            <person name="Carlton J.M."/>
            <person name="Smith R.K. Jr."/>
            <person name="Garg J."/>
            <person name="Pearlman R.E."/>
            <person name="Karrer K.M."/>
            <person name="Sun L."/>
            <person name="Manning G."/>
            <person name="Elde N.C."/>
            <person name="Turkewitz A.P."/>
            <person name="Asai D.J."/>
            <person name="Wilkes D.E."/>
            <person name="Wang Y."/>
            <person name="Cai H."/>
            <person name="Collins K."/>
            <person name="Stewart B.A."/>
            <person name="Lee S.R."/>
            <person name="Wilamowska K."/>
            <person name="Weinberg Z."/>
            <person name="Ruzzo W.L."/>
            <person name="Wloga D."/>
            <person name="Gaertig J."/>
            <person name="Frankel J."/>
            <person name="Tsao C.-C."/>
            <person name="Gorovsky M.A."/>
            <person name="Keeling P.J."/>
            <person name="Waller R.F."/>
            <person name="Patron N.J."/>
            <person name="Cherry J.M."/>
            <person name="Stover N.A."/>
            <person name="Krieger C.J."/>
            <person name="del Toro C."/>
            <person name="Ryder H.F."/>
            <person name="Williamson S.C."/>
            <person name="Barbeau R.A."/>
            <person name="Hamilton E.P."/>
            <person name="Orias E."/>
        </authorList>
    </citation>
    <scope>NUCLEOTIDE SEQUENCE [LARGE SCALE GENOMIC DNA]</scope>
    <source>
        <strain evidence="9">SB210</strain>
    </source>
</reference>
<keyword evidence="4 7" id="KW-0489">Methyltransferase</keyword>
<dbReference type="InterPro" id="IPR029063">
    <property type="entry name" value="SAM-dependent_MTases_sf"/>
</dbReference>
<comment type="similarity">
    <text evidence="2 7">Belongs to the methyltransferase superfamily. L-isoaspartyl/D-aspartyl protein methyltransferase family.</text>
</comment>
<dbReference type="InterPro" id="IPR000682">
    <property type="entry name" value="PCMT"/>
</dbReference>
<dbReference type="AlphaFoldDB" id="I7M1Y0"/>
<evidence type="ECO:0000256" key="1">
    <source>
        <dbReference type="ARBA" id="ARBA00004496"/>
    </source>
</evidence>
<evidence type="ECO:0000256" key="6">
    <source>
        <dbReference type="ARBA" id="ARBA00022691"/>
    </source>
</evidence>
<name>I7M1Y0_TETTS</name>